<name>A0A0R1N2W3_9LACO</name>
<evidence type="ECO:0000259" key="1">
    <source>
        <dbReference type="Pfam" id="PF01738"/>
    </source>
</evidence>
<dbReference type="EMBL" id="AZEC01000013">
    <property type="protein sequence ID" value="KRL11059.1"/>
    <property type="molecule type" value="Genomic_DNA"/>
</dbReference>
<proteinExistence type="predicted"/>
<dbReference type="STRING" id="1423792.FD09_GL000783"/>
<evidence type="ECO:0000313" key="3">
    <source>
        <dbReference type="Proteomes" id="UP000051330"/>
    </source>
</evidence>
<dbReference type="Gene3D" id="3.40.50.1820">
    <property type="entry name" value="alpha/beta hydrolase"/>
    <property type="match status" value="1"/>
</dbReference>
<sequence length="218" mass="24092">MAQLGDDIFYDYKPGRKDFSPIILLHGTGGDEKDLRSIGENLFPDSPLIGIRGRVQENGQNRYFKRTADGHFDQQDLIVGEKWLLNALIQIMRHLELPLATPIVVGYSNGANIAADLLLRGGPVFHAAVLFHPMPVSDPLPERPEEPLKGVPIFATYGRDDSIVSEDEFKALTKALNTQGATVVEHTSDNGHSLSLAEIEGAQNWLSHFQQPTEEKKA</sequence>
<dbReference type="Pfam" id="PF01738">
    <property type="entry name" value="DLH"/>
    <property type="match status" value="1"/>
</dbReference>
<comment type="caution">
    <text evidence="2">The sequence shown here is derived from an EMBL/GenBank/DDBJ whole genome shotgun (WGS) entry which is preliminary data.</text>
</comment>
<feature type="domain" description="Dienelactone hydrolase" evidence="1">
    <location>
        <begin position="103"/>
        <end position="193"/>
    </location>
</feature>
<dbReference type="RefSeq" id="WP_057821734.1">
    <property type="nucleotide sequence ID" value="NZ_AZEC01000013.1"/>
</dbReference>
<reference evidence="2 3" key="1">
    <citation type="journal article" date="2015" name="Genome Announc.">
        <title>Expanding the biotechnology potential of lactobacilli through comparative genomics of 213 strains and associated genera.</title>
        <authorList>
            <person name="Sun Z."/>
            <person name="Harris H.M."/>
            <person name="McCann A."/>
            <person name="Guo C."/>
            <person name="Argimon S."/>
            <person name="Zhang W."/>
            <person name="Yang X."/>
            <person name="Jeffery I.B."/>
            <person name="Cooney J.C."/>
            <person name="Kagawa T.F."/>
            <person name="Liu W."/>
            <person name="Song Y."/>
            <person name="Salvetti E."/>
            <person name="Wrobel A."/>
            <person name="Rasinkangas P."/>
            <person name="Parkhill J."/>
            <person name="Rea M.C."/>
            <person name="O'Sullivan O."/>
            <person name="Ritari J."/>
            <person name="Douillard F.P."/>
            <person name="Paul Ross R."/>
            <person name="Yang R."/>
            <person name="Briner A.E."/>
            <person name="Felis G.E."/>
            <person name="de Vos W.M."/>
            <person name="Barrangou R."/>
            <person name="Klaenhammer T.R."/>
            <person name="Caufield P.W."/>
            <person name="Cui Y."/>
            <person name="Zhang H."/>
            <person name="O'Toole P.W."/>
        </authorList>
    </citation>
    <scope>NUCLEOTIDE SEQUENCE [LARGE SCALE GENOMIC DNA]</scope>
    <source>
        <strain evidence="2 3">DSM 12744</strain>
    </source>
</reference>
<dbReference type="InterPro" id="IPR029058">
    <property type="entry name" value="AB_hydrolase_fold"/>
</dbReference>
<dbReference type="InterPro" id="IPR002925">
    <property type="entry name" value="Dienelactn_hydro"/>
</dbReference>
<keyword evidence="3" id="KW-1185">Reference proteome</keyword>
<gene>
    <name evidence="2" type="ORF">FD09_GL000783</name>
</gene>
<dbReference type="Proteomes" id="UP000051330">
    <property type="component" value="Unassembled WGS sequence"/>
</dbReference>
<evidence type="ECO:0000313" key="2">
    <source>
        <dbReference type="EMBL" id="KRL11059.1"/>
    </source>
</evidence>
<dbReference type="GO" id="GO:0016787">
    <property type="term" value="F:hydrolase activity"/>
    <property type="evidence" value="ECO:0007669"/>
    <property type="project" value="InterPro"/>
</dbReference>
<accession>A0A0R1N2W3</accession>
<dbReference type="PATRIC" id="fig|1423792.3.peg.799"/>
<organism evidence="2 3">
    <name type="scientific">Schleiferilactobacillus perolens DSM 12744</name>
    <dbReference type="NCBI Taxonomy" id="1423792"/>
    <lineage>
        <taxon>Bacteria</taxon>
        <taxon>Bacillati</taxon>
        <taxon>Bacillota</taxon>
        <taxon>Bacilli</taxon>
        <taxon>Lactobacillales</taxon>
        <taxon>Lactobacillaceae</taxon>
        <taxon>Schleiferilactobacillus</taxon>
    </lineage>
</organism>
<protein>
    <recommendedName>
        <fullName evidence="1">Dienelactone hydrolase domain-containing protein</fullName>
    </recommendedName>
</protein>
<dbReference type="OrthoDB" id="9796570at2"/>
<dbReference type="SUPFAM" id="SSF53474">
    <property type="entry name" value="alpha/beta-Hydrolases"/>
    <property type="match status" value="1"/>
</dbReference>
<dbReference type="AlphaFoldDB" id="A0A0R1N2W3"/>